<keyword evidence="1" id="KW-0472">Membrane</keyword>
<name>F1AAK3_NYCOV</name>
<accession>F1AAK3</accession>
<keyword evidence="1" id="KW-1133">Transmembrane helix</keyword>
<proteinExistence type="predicted"/>
<keyword evidence="2" id="KW-0830">Ubiquinone</keyword>
<sequence>MQLFGGFDYLTIILVVLLYLLICNGGNGVSLLILSELVWAILYLLYLFCGSLFGFLSGGTVATFLLVLAAVESSIWLLMLVYTLRCNTGAAAALRTDIKFLWRSGRLLRDNRYIK</sequence>
<geneLocation type="mitochondrion" evidence="2"/>
<feature type="transmembrane region" description="Helical" evidence="1">
    <location>
        <begin position="62"/>
        <end position="84"/>
    </location>
</feature>
<dbReference type="EMBL" id="GU057832">
    <property type="protein sequence ID" value="ADN85881.1"/>
    <property type="molecule type" value="Genomic_DNA"/>
</dbReference>
<evidence type="ECO:0000256" key="1">
    <source>
        <dbReference type="SAM" id="Phobius"/>
    </source>
</evidence>
<feature type="transmembrane region" description="Helical" evidence="1">
    <location>
        <begin position="6"/>
        <end position="25"/>
    </location>
</feature>
<keyword evidence="2" id="KW-0496">Mitochondrion</keyword>
<feature type="transmembrane region" description="Helical" evidence="1">
    <location>
        <begin position="37"/>
        <end position="56"/>
    </location>
</feature>
<keyword evidence="1" id="KW-0812">Transmembrane</keyword>
<organism evidence="2">
    <name type="scientific">Nyctotherus ovalis</name>
    <name type="common">Ciliate protozoan</name>
    <dbReference type="NCBI Taxonomy" id="70075"/>
    <lineage>
        <taxon>Eukaryota</taxon>
        <taxon>Sar</taxon>
        <taxon>Alveolata</taxon>
        <taxon>Ciliophora</taxon>
        <taxon>Intramacronucleata</taxon>
        <taxon>Armophorea</taxon>
        <taxon>Clevelandellida</taxon>
        <taxon>Nyctotheridae</taxon>
        <taxon>Nyctotherus</taxon>
    </lineage>
</organism>
<protein>
    <submittedName>
        <fullName evidence="2">NADH-ubiquinone oxidoreductase subunit 4L</fullName>
    </submittedName>
</protein>
<reference evidence="2" key="1">
    <citation type="journal article" date="2011" name="Mol. Biol. Evol.">
        <title>The Organellar Genome and Metabolic Potential of the Hydrogen-Producing Mitochondrion of Nyctotherus ovalis.</title>
        <authorList>
            <person name="de Graaf R.M."/>
            <person name="Ricard G."/>
            <person name="van Alen T.A."/>
            <person name="Duarte I."/>
            <person name="Dutilh B.E."/>
            <person name="Burgtorf C."/>
            <person name="Kuiper J.W."/>
            <person name="van der Staay G.W."/>
            <person name="Tielens A.G."/>
            <person name="Huynen M.A."/>
            <person name="Hackstein J.H."/>
        </authorList>
    </citation>
    <scope>NUCLEOTIDE SEQUENCE</scope>
</reference>
<gene>
    <name evidence="2" type="primary">nad4L</name>
</gene>
<dbReference type="AlphaFoldDB" id="F1AAK3"/>
<evidence type="ECO:0000313" key="2">
    <source>
        <dbReference type="EMBL" id="ADN85881.1"/>
    </source>
</evidence>